<name>A0A382S0H2_9ZZZZ</name>
<keyword evidence="1" id="KW-1133">Transmembrane helix</keyword>
<protein>
    <submittedName>
        <fullName evidence="2">Uncharacterized protein</fullName>
    </submittedName>
</protein>
<feature type="transmembrane region" description="Helical" evidence="1">
    <location>
        <begin position="153"/>
        <end position="180"/>
    </location>
</feature>
<feature type="transmembrane region" description="Helical" evidence="1">
    <location>
        <begin position="85"/>
        <end position="106"/>
    </location>
</feature>
<evidence type="ECO:0000256" key="1">
    <source>
        <dbReference type="SAM" id="Phobius"/>
    </source>
</evidence>
<feature type="transmembrane region" description="Helical" evidence="1">
    <location>
        <begin position="21"/>
        <end position="53"/>
    </location>
</feature>
<feature type="non-terminal residue" evidence="2">
    <location>
        <position position="263"/>
    </location>
</feature>
<sequence length="263" mass="30728">MQNFFTKLFRLNKHILPEEGPWAALLLIPVTIISGAYWTSIPFYGVIAILWLFQRKTPIPWEFGLTLMVITLFAIFIVSKTDYSFWIYTIKIIGCFIVVSSLRPAIQAHQRLWIDIYFVMALGIIWEANAYMDVARWTFDMGFGRYLPNWTAIYCFLFAMLAVRWRLPFALITALTMGWLTESRNFALALGVVGVGYIFLPIWRWVFKKTSRTIFLYLFMAGSSLWILEQITTGQWSGYSFFGERILDFRASAVRFDWDLMGI</sequence>
<feature type="transmembrane region" description="Helical" evidence="1">
    <location>
        <begin position="186"/>
        <end position="207"/>
    </location>
</feature>
<feature type="transmembrane region" description="Helical" evidence="1">
    <location>
        <begin position="214"/>
        <end position="232"/>
    </location>
</feature>
<accession>A0A382S0H2</accession>
<feature type="transmembrane region" description="Helical" evidence="1">
    <location>
        <begin position="59"/>
        <end position="78"/>
    </location>
</feature>
<keyword evidence="1" id="KW-0812">Transmembrane</keyword>
<feature type="transmembrane region" description="Helical" evidence="1">
    <location>
        <begin position="112"/>
        <end position="132"/>
    </location>
</feature>
<dbReference type="AlphaFoldDB" id="A0A382S0H2"/>
<dbReference type="EMBL" id="UINC01125141">
    <property type="protein sequence ID" value="SVD02767.1"/>
    <property type="molecule type" value="Genomic_DNA"/>
</dbReference>
<gene>
    <name evidence="2" type="ORF">METZ01_LOCUS355621</name>
</gene>
<reference evidence="2" key="1">
    <citation type="submission" date="2018-05" db="EMBL/GenBank/DDBJ databases">
        <authorList>
            <person name="Lanie J.A."/>
            <person name="Ng W.-L."/>
            <person name="Kazmierczak K.M."/>
            <person name="Andrzejewski T.M."/>
            <person name="Davidsen T.M."/>
            <person name="Wayne K.J."/>
            <person name="Tettelin H."/>
            <person name="Glass J.I."/>
            <person name="Rusch D."/>
            <person name="Podicherti R."/>
            <person name="Tsui H.-C.T."/>
            <person name="Winkler M.E."/>
        </authorList>
    </citation>
    <scope>NUCLEOTIDE SEQUENCE</scope>
</reference>
<organism evidence="2">
    <name type="scientific">marine metagenome</name>
    <dbReference type="NCBI Taxonomy" id="408172"/>
    <lineage>
        <taxon>unclassified sequences</taxon>
        <taxon>metagenomes</taxon>
        <taxon>ecological metagenomes</taxon>
    </lineage>
</organism>
<evidence type="ECO:0000313" key="2">
    <source>
        <dbReference type="EMBL" id="SVD02767.1"/>
    </source>
</evidence>
<proteinExistence type="predicted"/>
<keyword evidence="1" id="KW-0472">Membrane</keyword>